<dbReference type="STRING" id="212818.A0A0D1ZUF1"/>
<dbReference type="SUPFAM" id="SSF158702">
    <property type="entry name" value="Sec63 N-terminal domain-like"/>
    <property type="match status" value="1"/>
</dbReference>
<dbReference type="PANTHER" id="PTHR47835">
    <property type="entry name" value="HFM1, ATP DEPENDENT DNA HELICASE HOMOLOG"/>
    <property type="match status" value="1"/>
</dbReference>
<evidence type="ECO:0000313" key="3">
    <source>
        <dbReference type="EMBL" id="KIV97544.1"/>
    </source>
</evidence>
<dbReference type="GeneID" id="27319128"/>
<reference evidence="3 4" key="1">
    <citation type="submission" date="2015-01" db="EMBL/GenBank/DDBJ databases">
        <title>The Genome Sequence of Exophiala mesophila CBS40295.</title>
        <authorList>
            <consortium name="The Broad Institute Genomics Platform"/>
            <person name="Cuomo C."/>
            <person name="de Hoog S."/>
            <person name="Gorbushina A."/>
            <person name="Stielow B."/>
            <person name="Teixiera M."/>
            <person name="Abouelleil A."/>
            <person name="Chapman S.B."/>
            <person name="Priest M."/>
            <person name="Young S.K."/>
            <person name="Wortman J."/>
            <person name="Nusbaum C."/>
            <person name="Birren B."/>
        </authorList>
    </citation>
    <scope>NUCLEOTIDE SEQUENCE [LARGE SCALE GENOMIC DNA]</scope>
    <source>
        <strain evidence="3 4">CBS 40295</strain>
    </source>
</reference>
<dbReference type="OrthoDB" id="5575at2759"/>
<sequence length="615" mass="67578">MRCIIDCQILRRDSVSTRNALELGRSLAAHVWDNNASQLRQLDGLGEVSVRKLASRSINSIDALLNTEPSRIETILGKNPPFGLQLLKQLESFPNLRVSIKETGRELKRGKAIIRCAVEIGFLNEKIPHFHKKRPVFVCCLTETADDQLVDFRKFKAERLQEQERIPLTVELIKPTTHIKCFVMCDEVAGTSKSAELTISKIPLWVFRHKGDIVPGIAGRDSGPPSRNQRIAGWSDDFDNGGVDDNDLLALEGMQGSGEVVEDIDEILDRQLLPKNNSILPELSIPDHDTGSAAPRKPQLLQNGCWTCQHDCLGKGRRCKHKCCSEGVAKPKQRPRPETDSNGRHQERSQSKPSQPSVANAGGKPPQPVDRPTKQHFPAFKPHKRPGGGGCDESTGNQSSPKRFKLTKGSTQNLGSLRRRSPTVLSDHDGQRGLGHNNHDGQCPEDLECEEECQHTESVGCHCPNRCSSSTEVEGTSGYNSTIPTAPDAVDQDAGVDKIPVQVIGEPEIASLDRWTGKNAACMASFSPEPKNFGNIAPVIFKGAESGIGKELGVDAFKAIGMTSEQDGGGSTNVEVNQEEVSEVRATSYEENQRLKWKGIDKWLYDEVSAYVELI</sequence>
<dbReference type="GO" id="GO:0016787">
    <property type="term" value="F:hydrolase activity"/>
    <property type="evidence" value="ECO:0007669"/>
    <property type="project" value="UniProtKB-KW"/>
</dbReference>
<protein>
    <recommendedName>
        <fullName evidence="2">SEC63 domain-containing protein</fullName>
    </recommendedName>
</protein>
<dbReference type="InterPro" id="IPR004179">
    <property type="entry name" value="Sec63-dom"/>
</dbReference>
<dbReference type="HOGENOM" id="CLU_444118_0_0_1"/>
<organism evidence="3 4">
    <name type="scientific">Exophiala mesophila</name>
    <name type="common">Black yeast-like fungus</name>
    <dbReference type="NCBI Taxonomy" id="212818"/>
    <lineage>
        <taxon>Eukaryota</taxon>
        <taxon>Fungi</taxon>
        <taxon>Dikarya</taxon>
        <taxon>Ascomycota</taxon>
        <taxon>Pezizomycotina</taxon>
        <taxon>Eurotiomycetes</taxon>
        <taxon>Chaetothyriomycetidae</taxon>
        <taxon>Chaetothyriales</taxon>
        <taxon>Herpotrichiellaceae</taxon>
        <taxon>Exophiala</taxon>
    </lineage>
</organism>
<feature type="compositionally biased region" description="Basic and acidic residues" evidence="1">
    <location>
        <begin position="335"/>
        <end position="350"/>
    </location>
</feature>
<dbReference type="EMBL" id="KN847520">
    <property type="protein sequence ID" value="KIV97544.1"/>
    <property type="molecule type" value="Genomic_DNA"/>
</dbReference>
<dbReference type="Pfam" id="PF02889">
    <property type="entry name" value="Sec63"/>
    <property type="match status" value="1"/>
</dbReference>
<feature type="region of interest" description="Disordered" evidence="1">
    <location>
        <begin position="279"/>
        <end position="298"/>
    </location>
</feature>
<gene>
    <name evidence="3" type="ORF">PV10_01283</name>
</gene>
<evidence type="ECO:0000259" key="2">
    <source>
        <dbReference type="Pfam" id="PF02889"/>
    </source>
</evidence>
<name>A0A0D1ZUF1_EXOME</name>
<evidence type="ECO:0000313" key="4">
    <source>
        <dbReference type="Proteomes" id="UP000054302"/>
    </source>
</evidence>
<keyword evidence="4" id="KW-1185">Reference proteome</keyword>
<proteinExistence type="predicted"/>
<evidence type="ECO:0000256" key="1">
    <source>
        <dbReference type="SAM" id="MobiDB-lite"/>
    </source>
</evidence>
<dbReference type="GO" id="GO:0051321">
    <property type="term" value="P:meiotic cell cycle"/>
    <property type="evidence" value="ECO:0007669"/>
    <property type="project" value="UniProtKB-KW"/>
</dbReference>
<dbReference type="VEuPathDB" id="FungiDB:PV10_01283"/>
<feature type="region of interest" description="Disordered" evidence="1">
    <location>
        <begin position="217"/>
        <end position="237"/>
    </location>
</feature>
<dbReference type="PANTHER" id="PTHR47835:SF3">
    <property type="entry name" value="HELICASE FOR MEIOSIS 1"/>
    <property type="match status" value="1"/>
</dbReference>
<dbReference type="GO" id="GO:0043138">
    <property type="term" value="F:3'-5' DNA helicase activity"/>
    <property type="evidence" value="ECO:0007669"/>
    <property type="project" value="UniProtKB-EC"/>
</dbReference>
<dbReference type="InterPro" id="IPR052247">
    <property type="entry name" value="Meiotic_Crossover_Helicase"/>
</dbReference>
<feature type="region of interest" description="Disordered" evidence="1">
    <location>
        <begin position="327"/>
        <end position="438"/>
    </location>
</feature>
<accession>A0A0D1ZUF1</accession>
<feature type="domain" description="SEC63" evidence="2">
    <location>
        <begin position="1"/>
        <end position="195"/>
    </location>
</feature>
<dbReference type="RefSeq" id="XP_016229118.1">
    <property type="nucleotide sequence ID" value="XM_016365469.1"/>
</dbReference>
<dbReference type="Proteomes" id="UP000054302">
    <property type="component" value="Unassembled WGS sequence"/>
</dbReference>
<dbReference type="AlphaFoldDB" id="A0A0D1ZUF1"/>